<name>A0A8H6FWT1_9LECA</name>
<comment type="caution">
    <text evidence="2">The sequence shown here is derived from an EMBL/GenBank/DDBJ whole genome shotgun (WGS) entry which is preliminary data.</text>
</comment>
<feature type="region of interest" description="Disordered" evidence="1">
    <location>
        <begin position="1"/>
        <end position="262"/>
    </location>
</feature>
<reference evidence="2 3" key="1">
    <citation type="journal article" date="2020" name="Genomics">
        <title>Complete, high-quality genomes from long-read metagenomic sequencing of two wolf lichen thalli reveals enigmatic genome architecture.</title>
        <authorList>
            <person name="McKenzie S.K."/>
            <person name="Walston R.F."/>
            <person name="Allen J.L."/>
        </authorList>
    </citation>
    <scope>NUCLEOTIDE SEQUENCE [LARGE SCALE GENOMIC DNA]</scope>
    <source>
        <strain evidence="2">WasteWater2</strain>
    </source>
</reference>
<keyword evidence="3" id="KW-1185">Reference proteome</keyword>
<gene>
    <name evidence="2" type="ORF">HO173_005818</name>
</gene>
<evidence type="ECO:0000313" key="2">
    <source>
        <dbReference type="EMBL" id="KAF6236189.1"/>
    </source>
</evidence>
<protein>
    <submittedName>
        <fullName evidence="2">Uncharacterized protein</fullName>
    </submittedName>
</protein>
<feature type="compositionally biased region" description="Polar residues" evidence="1">
    <location>
        <begin position="57"/>
        <end position="68"/>
    </location>
</feature>
<accession>A0A8H6FWT1</accession>
<feature type="compositionally biased region" description="Basic and acidic residues" evidence="1">
    <location>
        <begin position="29"/>
        <end position="40"/>
    </location>
</feature>
<feature type="compositionally biased region" description="Polar residues" evidence="1">
    <location>
        <begin position="316"/>
        <end position="326"/>
    </location>
</feature>
<dbReference type="GeneID" id="59287480"/>
<evidence type="ECO:0000313" key="3">
    <source>
        <dbReference type="Proteomes" id="UP000578531"/>
    </source>
</evidence>
<dbReference type="Proteomes" id="UP000578531">
    <property type="component" value="Unassembled WGS sequence"/>
</dbReference>
<evidence type="ECO:0000256" key="1">
    <source>
        <dbReference type="SAM" id="MobiDB-lite"/>
    </source>
</evidence>
<feature type="compositionally biased region" description="Low complexity" evidence="1">
    <location>
        <begin position="199"/>
        <end position="217"/>
    </location>
</feature>
<feature type="region of interest" description="Disordered" evidence="1">
    <location>
        <begin position="310"/>
        <end position="338"/>
    </location>
</feature>
<organism evidence="2 3">
    <name type="scientific">Letharia columbiana</name>
    <dbReference type="NCBI Taxonomy" id="112416"/>
    <lineage>
        <taxon>Eukaryota</taxon>
        <taxon>Fungi</taxon>
        <taxon>Dikarya</taxon>
        <taxon>Ascomycota</taxon>
        <taxon>Pezizomycotina</taxon>
        <taxon>Lecanoromycetes</taxon>
        <taxon>OSLEUM clade</taxon>
        <taxon>Lecanoromycetidae</taxon>
        <taxon>Lecanorales</taxon>
        <taxon>Lecanorineae</taxon>
        <taxon>Parmeliaceae</taxon>
        <taxon>Letharia</taxon>
    </lineage>
</organism>
<dbReference type="RefSeq" id="XP_037165541.1">
    <property type="nucleotide sequence ID" value="XM_037307732.1"/>
</dbReference>
<feature type="compositionally biased region" description="Low complexity" evidence="1">
    <location>
        <begin position="69"/>
        <end position="91"/>
    </location>
</feature>
<proteinExistence type="predicted"/>
<sequence>MKTKDADFVGDTRWGEAPPAKEQAAVIPAKEKTPVQEKKVLSSAPTALQTAIAPVDQPQSPTAKQSQLTPKEPQQPTTETRPSTPSGQPGAALGGPAGQAPKRTSPKSTTLPSAPVQKARSDRPPRYSPDLLGSSPSPPSTPASPAGSGLDESVTRQSHQRRKSPDLPVLAPAPSPTSGFGKYSVPDLFQDEDPSFDLPASGTSSPASSSFPPSSGSVETPTRKPAGDQTGKPPPPKMPKLTLKGPKSKDKTEHPSLPLPATFDGPLRDFYSRLVTMKVDPVNKAHNFHLEDWYRVYTVLRWYWRKQTTARKTEQSEGTSKAQGNAAQGVDYYDPQDSRAGTDDGAVLSLDKIKNIWTLEDAGMDDDTIEFAFPEHIAIDPAGDVTKEQFLDHCGTFTVLPDLWGVCLRSGLA</sequence>
<dbReference type="EMBL" id="JACCJC010000021">
    <property type="protein sequence ID" value="KAF6236189.1"/>
    <property type="molecule type" value="Genomic_DNA"/>
</dbReference>
<dbReference type="AlphaFoldDB" id="A0A8H6FWT1"/>